<gene>
    <name evidence="2" type="ORF">H0A72_16295</name>
</gene>
<dbReference type="RefSeq" id="WP_180157261.1">
    <property type="nucleotide sequence ID" value="NZ_JACCEM010000009.1"/>
</dbReference>
<evidence type="ECO:0000313" key="3">
    <source>
        <dbReference type="Proteomes" id="UP000559809"/>
    </source>
</evidence>
<dbReference type="Proteomes" id="UP000559809">
    <property type="component" value="Unassembled WGS sequence"/>
</dbReference>
<reference evidence="2 3" key="1">
    <citation type="submission" date="2020-07" db="EMBL/GenBank/DDBJ databases">
        <title>Taxonomic revisions and descriptions of new bacterial species based on genomic comparisons in the high-G+C-content subgroup of the family Alcaligenaceae.</title>
        <authorList>
            <person name="Szabo A."/>
            <person name="Felfoldi T."/>
        </authorList>
    </citation>
    <scope>NUCLEOTIDE SEQUENCE [LARGE SCALE GENOMIC DNA]</scope>
    <source>
        <strain evidence="2 3">LMG 24012</strain>
    </source>
</reference>
<evidence type="ECO:0000313" key="2">
    <source>
        <dbReference type="EMBL" id="NYT50878.1"/>
    </source>
</evidence>
<keyword evidence="3" id="KW-1185">Reference proteome</keyword>
<dbReference type="EMBL" id="JACCEM010000009">
    <property type="protein sequence ID" value="NYT50878.1"/>
    <property type="molecule type" value="Genomic_DNA"/>
</dbReference>
<protein>
    <submittedName>
        <fullName evidence="2">Uncharacterized protein</fullName>
    </submittedName>
</protein>
<evidence type="ECO:0000256" key="1">
    <source>
        <dbReference type="SAM" id="MobiDB-lite"/>
    </source>
</evidence>
<proteinExistence type="predicted"/>
<sequence length="71" mass="8002">MNTDTQTDFDFPAGPSDEALATSIRRMLSVTKDSWQVSDAPAPKRRRKMRKSGLPAQGHFPWVHGRMRGFA</sequence>
<comment type="caution">
    <text evidence="2">The sequence shown here is derived from an EMBL/GenBank/DDBJ whole genome shotgun (WGS) entry which is preliminary data.</text>
</comment>
<accession>A0A853G0U2</accession>
<feature type="region of interest" description="Disordered" evidence="1">
    <location>
        <begin position="35"/>
        <end position="61"/>
    </location>
</feature>
<dbReference type="AlphaFoldDB" id="A0A853G0U2"/>
<name>A0A853G0U2_9BURK</name>
<organism evidence="2 3">
    <name type="scientific">Parapusillimonas granuli</name>
    <dbReference type="NCBI Taxonomy" id="380911"/>
    <lineage>
        <taxon>Bacteria</taxon>
        <taxon>Pseudomonadati</taxon>
        <taxon>Pseudomonadota</taxon>
        <taxon>Betaproteobacteria</taxon>
        <taxon>Burkholderiales</taxon>
        <taxon>Alcaligenaceae</taxon>
        <taxon>Parapusillimonas</taxon>
    </lineage>
</organism>